<sequence length="115" mass="12656">MVTEAISGIPQTENHVHVCRKPPHRQSRREHRSPNGNIRMSRLDTRFDAPVGHEIMIFRSASEPSTGSVNIESFGEILADVLQDREGQVRHRAGMDGGRTCGQHRGAGGMGAGFR</sequence>
<evidence type="ECO:0000256" key="1">
    <source>
        <dbReference type="SAM" id="MobiDB-lite"/>
    </source>
</evidence>
<name>A0A840Q742_9PSEU</name>
<reference evidence="2 3" key="1">
    <citation type="submission" date="2020-08" db="EMBL/GenBank/DDBJ databases">
        <title>Sequencing the genomes of 1000 actinobacteria strains.</title>
        <authorList>
            <person name="Klenk H.-P."/>
        </authorList>
    </citation>
    <scope>NUCLEOTIDE SEQUENCE [LARGE SCALE GENOMIC DNA]</scope>
    <source>
        <strain evidence="2 3">DSM 45584</strain>
    </source>
</reference>
<feature type="region of interest" description="Disordered" evidence="1">
    <location>
        <begin position="20"/>
        <end position="44"/>
    </location>
</feature>
<evidence type="ECO:0000313" key="2">
    <source>
        <dbReference type="EMBL" id="MBB5156484.1"/>
    </source>
</evidence>
<gene>
    <name evidence="2" type="ORF">BJ970_004018</name>
</gene>
<organism evidence="2 3">
    <name type="scientific">Saccharopolyspora phatthalungensis</name>
    <dbReference type="NCBI Taxonomy" id="664693"/>
    <lineage>
        <taxon>Bacteria</taxon>
        <taxon>Bacillati</taxon>
        <taxon>Actinomycetota</taxon>
        <taxon>Actinomycetes</taxon>
        <taxon>Pseudonocardiales</taxon>
        <taxon>Pseudonocardiaceae</taxon>
        <taxon>Saccharopolyspora</taxon>
    </lineage>
</organism>
<dbReference type="RefSeq" id="WP_184727617.1">
    <property type="nucleotide sequence ID" value="NZ_JACHIW010000001.1"/>
</dbReference>
<dbReference type="EMBL" id="JACHIW010000001">
    <property type="protein sequence ID" value="MBB5156484.1"/>
    <property type="molecule type" value="Genomic_DNA"/>
</dbReference>
<comment type="caution">
    <text evidence="2">The sequence shown here is derived from an EMBL/GenBank/DDBJ whole genome shotgun (WGS) entry which is preliminary data.</text>
</comment>
<feature type="region of interest" description="Disordered" evidence="1">
    <location>
        <begin position="92"/>
        <end position="115"/>
    </location>
</feature>
<dbReference type="AlphaFoldDB" id="A0A840Q742"/>
<accession>A0A840Q742</accession>
<dbReference type="Proteomes" id="UP000584374">
    <property type="component" value="Unassembled WGS sequence"/>
</dbReference>
<feature type="compositionally biased region" description="Basic residues" evidence="1">
    <location>
        <begin position="20"/>
        <end position="31"/>
    </location>
</feature>
<evidence type="ECO:0000313" key="3">
    <source>
        <dbReference type="Proteomes" id="UP000584374"/>
    </source>
</evidence>
<proteinExistence type="predicted"/>
<keyword evidence="3" id="KW-1185">Reference proteome</keyword>
<protein>
    <submittedName>
        <fullName evidence="2">Uncharacterized protein</fullName>
    </submittedName>
</protein>
<feature type="compositionally biased region" description="Gly residues" evidence="1">
    <location>
        <begin position="95"/>
        <end position="115"/>
    </location>
</feature>